<dbReference type="AlphaFoldDB" id="A0AA97EP35"/>
<dbReference type="InterPro" id="IPR041662">
    <property type="entry name" value="SusD-like_2"/>
</dbReference>
<feature type="signal peptide" evidence="1">
    <location>
        <begin position="1"/>
        <end position="26"/>
    </location>
</feature>
<dbReference type="Pfam" id="PF12771">
    <property type="entry name" value="SusD-like_2"/>
    <property type="match status" value="1"/>
</dbReference>
<feature type="chain" id="PRO_5041719713" evidence="1">
    <location>
        <begin position="27"/>
        <end position="498"/>
    </location>
</feature>
<reference evidence="3" key="1">
    <citation type="submission" date="2024-06" db="EMBL/GenBank/DDBJ databases">
        <title>Hwangdonia haimaensis gen. nov., sp. nov., a member of the family Flavobacteriaceae isolated from the haima cold seep.</title>
        <authorList>
            <person name="Li J."/>
        </authorList>
    </citation>
    <scope>NUCLEOTIDE SEQUENCE [LARGE SCALE GENOMIC DNA]</scope>
    <source>
        <strain evidence="3">SCSIO 19198</strain>
    </source>
</reference>
<evidence type="ECO:0000313" key="2">
    <source>
        <dbReference type="EMBL" id="WOD43894.1"/>
    </source>
</evidence>
<protein>
    <submittedName>
        <fullName evidence="2">SusD/RagB family nutrient-binding outer membrane lipoprotein</fullName>
    </submittedName>
</protein>
<evidence type="ECO:0000256" key="1">
    <source>
        <dbReference type="SAM" id="SignalP"/>
    </source>
</evidence>
<dbReference type="Gene3D" id="1.25.40.390">
    <property type="match status" value="1"/>
</dbReference>
<organism evidence="2 3">
    <name type="scientific">Hwangdonia lutea</name>
    <dbReference type="NCBI Taxonomy" id="3075823"/>
    <lineage>
        <taxon>Bacteria</taxon>
        <taxon>Pseudomonadati</taxon>
        <taxon>Bacteroidota</taxon>
        <taxon>Flavobacteriia</taxon>
        <taxon>Flavobacteriales</taxon>
        <taxon>Flavobacteriaceae</taxon>
        <taxon>Hwangdonia</taxon>
    </lineage>
</organism>
<dbReference type="RefSeq" id="WP_316983571.1">
    <property type="nucleotide sequence ID" value="NZ_CP136521.1"/>
</dbReference>
<evidence type="ECO:0000313" key="3">
    <source>
        <dbReference type="Proteomes" id="UP001302486"/>
    </source>
</evidence>
<keyword evidence="1" id="KW-0732">Signal</keyword>
<keyword evidence="2" id="KW-0449">Lipoprotein</keyword>
<dbReference type="InterPro" id="IPR011990">
    <property type="entry name" value="TPR-like_helical_dom_sf"/>
</dbReference>
<name>A0AA97EP35_9FLAO</name>
<keyword evidence="3" id="KW-1185">Reference proteome</keyword>
<proteinExistence type="predicted"/>
<dbReference type="KEGG" id="hws:RNZ46_01215"/>
<sequence length="498" mass="55124">MKINKINIKIAYFFMAVMVFSITSCADELAELNEDPNAIQDLPYGLQLTEVQLDAAGGRYEMRRVALGWGISAIQQLADVNIATSLLPGDKYIDFIDYSYALYDRYFIQECKDVVDLVARTADDPEATNYNAMARILKVMSFHKVTDMYGDIPYSEAGQGFISNTWFPAYDRQQDIYTDMLNELEAAAAQLSVSAENPGSQDVIYGGDITKWKKLAYSMMLRLGFRLVKADPAASESWVKKAIAGGVMTNLDDVAKVEHEIGGVTNPIGEAFLVDKFMRLSDTFVSWMQDHNDPRLDILSWVESGGSHQGLPNGLDPTTLASSGPAGGDLLDYSQVNPALVQRDSPSMFITYAEVEFMLAEAIVRGWHTGDAETHYNNGVRAAMANWGFYGVAAPSTGDVDAYLAANPYDAANALEVIGEQYWAATFLNPWEGFSNWRRVEFPVLTPVNYTGNATGGTIPRRMKYPIVEFSVNGDNVNAAIANQGPNEYTTRVWWDKN</sequence>
<dbReference type="PROSITE" id="PS51257">
    <property type="entry name" value="PROKAR_LIPOPROTEIN"/>
    <property type="match status" value="1"/>
</dbReference>
<dbReference type="SUPFAM" id="SSF48452">
    <property type="entry name" value="TPR-like"/>
    <property type="match status" value="1"/>
</dbReference>
<dbReference type="EMBL" id="CP136521">
    <property type="protein sequence ID" value="WOD43894.1"/>
    <property type="molecule type" value="Genomic_DNA"/>
</dbReference>
<gene>
    <name evidence="2" type="ORF">RNZ46_01215</name>
</gene>
<accession>A0AA97EP35</accession>
<dbReference type="Proteomes" id="UP001302486">
    <property type="component" value="Chromosome"/>
</dbReference>